<dbReference type="InterPro" id="IPR040305">
    <property type="entry name" value="At1g75730-like"/>
</dbReference>
<dbReference type="PANTHER" id="PTHR34792">
    <property type="entry name" value="OS02G0121500 PROTEIN"/>
    <property type="match status" value="1"/>
</dbReference>
<evidence type="ECO:0000313" key="3">
    <source>
        <dbReference type="Proteomes" id="UP000009183"/>
    </source>
</evidence>
<feature type="region of interest" description="Disordered" evidence="1">
    <location>
        <begin position="76"/>
        <end position="102"/>
    </location>
</feature>
<keyword evidence="3" id="KW-1185">Reference proteome</keyword>
<proteinExistence type="predicted"/>
<sequence length="226" mass="24380">MKILPVNDMDLALHSLFNKYDKMSFYSCVQYNLEETHKHGGSDWSQKQPISGSITKEEEEAVETLYTLVGMFPNSDKTDNKGELVGESSESKHSTLPEARESPGPALDLVLWPGLSSTGLLGTAIHGPSLHSFGNGVSTEKRNQLRTDEESKEVVSLAGNNPSGLRNGLNGVVSANSIGGSAMEKNSIEARKGIFLQQGLHQDQQRPPASGTYTSLCLSTVATPFD</sequence>
<dbReference type="HOGENOM" id="CLU_1226670_0_0_1"/>
<name>F6HWJ8_VITVI</name>
<dbReference type="STRING" id="29760.F6HWJ8"/>
<dbReference type="PANTHER" id="PTHR34792:SF1">
    <property type="entry name" value="OS02G0121500 PROTEIN"/>
    <property type="match status" value="1"/>
</dbReference>
<dbReference type="EMBL" id="FN596272">
    <property type="protein sequence ID" value="CCB59062.1"/>
    <property type="molecule type" value="Genomic_DNA"/>
</dbReference>
<evidence type="ECO:0000313" key="2">
    <source>
        <dbReference type="EMBL" id="CCB59062.1"/>
    </source>
</evidence>
<dbReference type="eggNOG" id="KOG2310">
    <property type="taxonomic scope" value="Eukaryota"/>
</dbReference>
<evidence type="ECO:0000256" key="1">
    <source>
        <dbReference type="SAM" id="MobiDB-lite"/>
    </source>
</evidence>
<dbReference type="InParanoid" id="F6HWJ8"/>
<dbReference type="AlphaFoldDB" id="F6HWJ8"/>
<protein>
    <submittedName>
        <fullName evidence="2">Uncharacterized protein</fullName>
    </submittedName>
</protein>
<dbReference type="PaxDb" id="29760-VIT_00s0160g00130.t01"/>
<feature type="compositionally biased region" description="Basic and acidic residues" evidence="1">
    <location>
        <begin position="76"/>
        <end position="101"/>
    </location>
</feature>
<gene>
    <name evidence="2" type="ORF">VIT_00s0160g00130</name>
</gene>
<dbReference type="Proteomes" id="UP000009183">
    <property type="component" value="Unassembled WGS sequence, unordered"/>
</dbReference>
<accession>F6HWJ8</accession>
<organism evidence="2 3">
    <name type="scientific">Vitis vinifera</name>
    <name type="common">Grape</name>
    <dbReference type="NCBI Taxonomy" id="29760"/>
    <lineage>
        <taxon>Eukaryota</taxon>
        <taxon>Viridiplantae</taxon>
        <taxon>Streptophyta</taxon>
        <taxon>Embryophyta</taxon>
        <taxon>Tracheophyta</taxon>
        <taxon>Spermatophyta</taxon>
        <taxon>Magnoliopsida</taxon>
        <taxon>eudicotyledons</taxon>
        <taxon>Gunneridae</taxon>
        <taxon>Pentapetalae</taxon>
        <taxon>rosids</taxon>
        <taxon>Vitales</taxon>
        <taxon>Vitaceae</taxon>
        <taxon>Viteae</taxon>
        <taxon>Vitis</taxon>
    </lineage>
</organism>
<reference evidence="3" key="1">
    <citation type="journal article" date="2007" name="Nature">
        <title>The grapevine genome sequence suggests ancestral hexaploidization in major angiosperm phyla.</title>
        <authorList>
            <consortium name="The French-Italian Public Consortium for Grapevine Genome Characterization."/>
            <person name="Jaillon O."/>
            <person name="Aury J.-M."/>
            <person name="Noel B."/>
            <person name="Policriti A."/>
            <person name="Clepet C."/>
            <person name="Casagrande A."/>
            <person name="Choisne N."/>
            <person name="Aubourg S."/>
            <person name="Vitulo N."/>
            <person name="Jubin C."/>
            <person name="Vezzi A."/>
            <person name="Legeai F."/>
            <person name="Hugueney P."/>
            <person name="Dasilva C."/>
            <person name="Horner D."/>
            <person name="Mica E."/>
            <person name="Jublot D."/>
            <person name="Poulain J."/>
            <person name="Bruyere C."/>
            <person name="Billault A."/>
            <person name="Segurens B."/>
            <person name="Gouyvenoux M."/>
            <person name="Ugarte E."/>
            <person name="Cattonaro F."/>
            <person name="Anthouard V."/>
            <person name="Vico V."/>
            <person name="Del Fabbro C."/>
            <person name="Alaux M."/>
            <person name="Di Gaspero G."/>
            <person name="Dumas V."/>
            <person name="Felice N."/>
            <person name="Paillard S."/>
            <person name="Juman I."/>
            <person name="Moroldo M."/>
            <person name="Scalabrin S."/>
            <person name="Canaguier A."/>
            <person name="Le Clainche I."/>
            <person name="Malacrida G."/>
            <person name="Durand E."/>
            <person name="Pesole G."/>
            <person name="Laucou V."/>
            <person name="Chatelet P."/>
            <person name="Merdinoglu D."/>
            <person name="Delledonne M."/>
            <person name="Pezzotti M."/>
            <person name="Lecharny A."/>
            <person name="Scarpelli C."/>
            <person name="Artiguenave F."/>
            <person name="Pe M.E."/>
            <person name="Valle G."/>
            <person name="Morgante M."/>
            <person name="Caboche M."/>
            <person name="Adam-Blondon A.-F."/>
            <person name="Weissenbach J."/>
            <person name="Quetier F."/>
            <person name="Wincker P."/>
        </authorList>
    </citation>
    <scope>NUCLEOTIDE SEQUENCE [LARGE SCALE GENOMIC DNA]</scope>
    <source>
        <strain evidence="3">cv. Pinot noir / PN40024</strain>
    </source>
</reference>